<feature type="binding site" evidence="11 15">
    <location>
        <position position="410"/>
    </location>
    <ligand>
        <name>substrate</name>
    </ligand>
</feature>
<comment type="catalytic activity">
    <reaction evidence="10 11">
        <text>L-histidinol + 2 NAD(+) + H2O = L-histidine + 2 NADH + 3 H(+)</text>
        <dbReference type="Rhea" id="RHEA:20641"/>
        <dbReference type="ChEBI" id="CHEBI:15377"/>
        <dbReference type="ChEBI" id="CHEBI:15378"/>
        <dbReference type="ChEBI" id="CHEBI:57540"/>
        <dbReference type="ChEBI" id="CHEBI:57595"/>
        <dbReference type="ChEBI" id="CHEBI:57699"/>
        <dbReference type="ChEBI" id="CHEBI:57945"/>
        <dbReference type="EC" id="1.1.1.23"/>
    </reaction>
</comment>
<dbReference type="GO" id="GO:0005829">
    <property type="term" value="C:cytosol"/>
    <property type="evidence" value="ECO:0007669"/>
    <property type="project" value="TreeGrafter"/>
</dbReference>
<reference evidence="19" key="2">
    <citation type="journal article" date="2024" name="Antonie Van Leeuwenhoek">
        <title>Roseihalotalea indica gen. nov., sp. nov., a halophilic Bacteroidetes from mesopelagic Southwest Indian Ocean with higher carbohydrate metabolic potential.</title>
        <authorList>
            <person name="Chen B."/>
            <person name="Zhang M."/>
            <person name="Lin D."/>
            <person name="Ye J."/>
            <person name="Tang K."/>
        </authorList>
    </citation>
    <scope>NUCLEOTIDE SEQUENCE</scope>
    <source>
        <strain evidence="19">TK19036</strain>
    </source>
</reference>
<keyword evidence="7 11" id="KW-0560">Oxidoreductase</keyword>
<dbReference type="PRINTS" id="PR00083">
    <property type="entry name" value="HOLDHDRGNASE"/>
</dbReference>
<evidence type="ECO:0000256" key="10">
    <source>
        <dbReference type="ARBA" id="ARBA00049489"/>
    </source>
</evidence>
<feature type="binding site" evidence="11 16">
    <location>
        <position position="255"/>
    </location>
    <ligand>
        <name>Zn(2+)</name>
        <dbReference type="ChEBI" id="CHEBI:29105"/>
    </ligand>
</feature>
<keyword evidence="4 11" id="KW-0028">Amino-acid biosynthesis</keyword>
<dbReference type="AlphaFoldDB" id="A0AA49GN50"/>
<evidence type="ECO:0000256" key="7">
    <source>
        <dbReference type="ARBA" id="ARBA00023002"/>
    </source>
</evidence>
<evidence type="ECO:0000256" key="17">
    <source>
        <dbReference type="RuleBase" id="RU004175"/>
    </source>
</evidence>
<proteinExistence type="inferred from homology"/>
<evidence type="ECO:0000256" key="5">
    <source>
        <dbReference type="ARBA" id="ARBA00022723"/>
    </source>
</evidence>
<dbReference type="FunFam" id="3.40.50.1980:FF:000001">
    <property type="entry name" value="Histidinol dehydrogenase"/>
    <property type="match status" value="1"/>
</dbReference>
<feature type="binding site" evidence="11 16">
    <location>
        <position position="415"/>
    </location>
    <ligand>
        <name>Zn(2+)</name>
        <dbReference type="ChEBI" id="CHEBI:29105"/>
    </ligand>
</feature>
<dbReference type="InterPro" id="IPR012131">
    <property type="entry name" value="Hstdl_DH"/>
</dbReference>
<keyword evidence="5 11" id="KW-0479">Metal-binding</keyword>
<dbReference type="PROSITE" id="PS00611">
    <property type="entry name" value="HISOL_DEHYDROGENASE"/>
    <property type="match status" value="1"/>
</dbReference>
<dbReference type="Pfam" id="PF00815">
    <property type="entry name" value="Histidinol_dh"/>
    <property type="match status" value="1"/>
</dbReference>
<protein>
    <recommendedName>
        <fullName evidence="3 11">Histidinol dehydrogenase</fullName>
        <shortName evidence="11">HDH</shortName>
        <ecNumber evidence="3 11">1.1.1.23</ecNumber>
    </recommendedName>
</protein>
<dbReference type="Gene3D" id="3.40.50.1980">
    <property type="entry name" value="Nitrogenase molybdenum iron protein domain"/>
    <property type="match status" value="2"/>
</dbReference>
<dbReference type="InterPro" id="IPR001692">
    <property type="entry name" value="Histidinol_DH_CS"/>
</dbReference>
<dbReference type="SUPFAM" id="SSF53720">
    <property type="entry name" value="ALDH-like"/>
    <property type="match status" value="1"/>
</dbReference>
<feature type="binding site" evidence="11 14">
    <location>
        <position position="209"/>
    </location>
    <ligand>
        <name>NAD(+)</name>
        <dbReference type="ChEBI" id="CHEBI:57540"/>
    </ligand>
</feature>
<evidence type="ECO:0000256" key="4">
    <source>
        <dbReference type="ARBA" id="ARBA00022605"/>
    </source>
</evidence>
<evidence type="ECO:0000256" key="15">
    <source>
        <dbReference type="PIRSR" id="PIRSR000099-3"/>
    </source>
</evidence>
<feature type="binding site" evidence="11 15">
    <location>
        <position position="356"/>
    </location>
    <ligand>
        <name>substrate</name>
    </ligand>
</feature>
<evidence type="ECO:0000256" key="12">
    <source>
        <dbReference type="PIRNR" id="PIRNR000099"/>
    </source>
</evidence>
<keyword evidence="6 11" id="KW-0862">Zinc</keyword>
<feature type="binding site" evidence="11 14">
    <location>
        <position position="124"/>
    </location>
    <ligand>
        <name>NAD(+)</name>
        <dbReference type="ChEBI" id="CHEBI:57540"/>
    </ligand>
</feature>
<evidence type="ECO:0000256" key="14">
    <source>
        <dbReference type="PIRSR" id="PIRSR000099-2"/>
    </source>
</evidence>
<feature type="binding site" evidence="11 15">
    <location>
        <position position="255"/>
    </location>
    <ligand>
        <name>substrate</name>
    </ligand>
</feature>
<gene>
    <name evidence="11 19" type="primary">hisD</name>
    <name evidence="19" type="ORF">K4G66_29405</name>
</gene>
<dbReference type="GO" id="GO:0004399">
    <property type="term" value="F:histidinol dehydrogenase activity"/>
    <property type="evidence" value="ECO:0007669"/>
    <property type="project" value="UniProtKB-UniRule"/>
</dbReference>
<comment type="function">
    <text evidence="11">Catalyzes the sequential NAD-dependent oxidations of L-histidinol to L-histidinaldehyde and then to L-histidine.</text>
</comment>
<feature type="binding site" evidence="11 14">
    <location>
        <position position="186"/>
    </location>
    <ligand>
        <name>NAD(+)</name>
        <dbReference type="ChEBI" id="CHEBI:57540"/>
    </ligand>
</feature>
<evidence type="ECO:0000256" key="6">
    <source>
        <dbReference type="ARBA" id="ARBA00022833"/>
    </source>
</evidence>
<organism evidence="19">
    <name type="scientific">Roseihalotalea indica</name>
    <dbReference type="NCBI Taxonomy" id="2867963"/>
    <lineage>
        <taxon>Bacteria</taxon>
        <taxon>Pseudomonadati</taxon>
        <taxon>Bacteroidota</taxon>
        <taxon>Cytophagia</taxon>
        <taxon>Cytophagales</taxon>
        <taxon>Catalimonadaceae</taxon>
        <taxon>Roseihalotalea</taxon>
    </lineage>
</organism>
<evidence type="ECO:0000256" key="18">
    <source>
        <dbReference type="SAM" id="Coils"/>
    </source>
</evidence>
<feature type="binding site" evidence="11 15">
    <location>
        <position position="258"/>
    </location>
    <ligand>
        <name>substrate</name>
    </ligand>
</feature>
<evidence type="ECO:0000256" key="16">
    <source>
        <dbReference type="PIRSR" id="PIRSR000099-4"/>
    </source>
</evidence>
<dbReference type="InterPro" id="IPR022695">
    <property type="entry name" value="Histidinol_DH_monofunct"/>
</dbReference>
<reference evidence="19" key="1">
    <citation type="journal article" date="2023" name="Comput. Struct. Biotechnol. J.">
        <title>Discovery of a novel marine Bacteroidetes with a rich repertoire of carbohydrate-active enzymes.</title>
        <authorList>
            <person name="Chen B."/>
            <person name="Liu G."/>
            <person name="Chen Q."/>
            <person name="Wang H."/>
            <person name="Liu L."/>
            <person name="Tang K."/>
        </authorList>
    </citation>
    <scope>NUCLEOTIDE SEQUENCE</scope>
    <source>
        <strain evidence="19">TK19036</strain>
    </source>
</reference>
<evidence type="ECO:0000256" key="3">
    <source>
        <dbReference type="ARBA" id="ARBA00012965"/>
    </source>
</evidence>
<dbReference type="CDD" id="cd06572">
    <property type="entry name" value="Histidinol_dh"/>
    <property type="match status" value="1"/>
</dbReference>
<sequence>MKVIVNPPRDAWAKLTRRPAQKFKKIEDVVEPILKKVKKKGDAALRHFSLEYDHVELDGLQVSKEEFRSANERINTELKEAIQVAKTNIEKFHEAQKTPSLEIETMPGVRCMRRSVPIQKVGLYIPGGTAPLFSTVLMTGIPAKIAGCQEIILCTPCNRRGQIHPAILYTAQLIGIHKVFKIGGAQAIAAMAYGTESIPKVHKIFGPGNQYVTVAKQLVSKSQVAIDMPAGPSEVAVLADDSADPSFVAADLLSQAEHGVDSQVVLVSTSERLVKETKEAIKIQLKQLPRQDIAREALSNSLAFVVSSLKEGYELLNEYAAEHLIVATRKPEQAIEHIHNAGSVFLGHYTPESAGDYASGTNHTLPTNGFARSYSGISLDSYVKKITYQEITPEGLTKLGPHVEKMAEAELLDAHKNAVSIRLQKISQKSLTSSSSKNTVR</sequence>
<feature type="active site" description="Proton acceptor" evidence="11 13">
    <location>
        <position position="322"/>
    </location>
</feature>
<dbReference type="HAMAP" id="MF_01024">
    <property type="entry name" value="HisD"/>
    <property type="match status" value="1"/>
</dbReference>
<dbReference type="EC" id="1.1.1.23" evidence="3 11"/>
<dbReference type="FunFam" id="3.40.50.1980:FF:000026">
    <property type="entry name" value="Histidinol dehydrogenase"/>
    <property type="match status" value="1"/>
</dbReference>
<evidence type="ECO:0000256" key="13">
    <source>
        <dbReference type="PIRSR" id="PIRSR000099-1"/>
    </source>
</evidence>
<dbReference type="PIRSF" id="PIRSF000099">
    <property type="entry name" value="Histidinol_dh"/>
    <property type="match status" value="1"/>
</dbReference>
<evidence type="ECO:0000256" key="1">
    <source>
        <dbReference type="ARBA" id="ARBA00004940"/>
    </source>
</evidence>
<evidence type="ECO:0000256" key="2">
    <source>
        <dbReference type="ARBA" id="ARBA00010178"/>
    </source>
</evidence>
<dbReference type="GO" id="GO:0008270">
    <property type="term" value="F:zinc ion binding"/>
    <property type="evidence" value="ECO:0007669"/>
    <property type="project" value="UniProtKB-UniRule"/>
</dbReference>
<dbReference type="PANTHER" id="PTHR21256">
    <property type="entry name" value="HISTIDINOL DEHYDROGENASE HDH"/>
    <property type="match status" value="1"/>
</dbReference>
<comment type="cofactor">
    <cofactor evidence="11 16">
        <name>Zn(2+)</name>
        <dbReference type="ChEBI" id="CHEBI:29105"/>
    </cofactor>
    <text evidence="11 16">Binds 1 zinc ion per subunit.</text>
</comment>
<dbReference type="PANTHER" id="PTHR21256:SF2">
    <property type="entry name" value="HISTIDINE BIOSYNTHESIS TRIFUNCTIONAL PROTEIN"/>
    <property type="match status" value="1"/>
</dbReference>
<comment type="pathway">
    <text evidence="1 11">Amino-acid biosynthesis; L-histidine biosynthesis; L-histidine from 5-phospho-alpha-D-ribose 1-diphosphate: step 9/9.</text>
</comment>
<dbReference type="FunFam" id="1.20.5.1300:FF:000002">
    <property type="entry name" value="Histidinol dehydrogenase, chloroplastic"/>
    <property type="match status" value="1"/>
</dbReference>
<dbReference type="GO" id="GO:0051287">
    <property type="term" value="F:NAD binding"/>
    <property type="evidence" value="ECO:0007669"/>
    <property type="project" value="InterPro"/>
</dbReference>
<keyword evidence="18" id="KW-0175">Coiled coil</keyword>
<dbReference type="GO" id="GO:0000105">
    <property type="term" value="P:L-histidine biosynthetic process"/>
    <property type="evidence" value="ECO:0007669"/>
    <property type="project" value="UniProtKB-UniRule"/>
</dbReference>
<accession>A0AA49GN50</accession>
<dbReference type="InterPro" id="IPR016161">
    <property type="entry name" value="Ald_DH/histidinol_DH"/>
</dbReference>
<evidence type="ECO:0000256" key="9">
    <source>
        <dbReference type="ARBA" id="ARBA00023102"/>
    </source>
</evidence>
<keyword evidence="8 11" id="KW-0520">NAD</keyword>
<feature type="binding site" evidence="11 15">
    <location>
        <position position="323"/>
    </location>
    <ligand>
        <name>substrate</name>
    </ligand>
</feature>
<dbReference type="Gene3D" id="1.20.5.1300">
    <property type="match status" value="1"/>
</dbReference>
<dbReference type="NCBIfam" id="TIGR00069">
    <property type="entry name" value="hisD"/>
    <property type="match status" value="1"/>
</dbReference>
<feature type="binding site" evidence="11 15">
    <location>
        <position position="415"/>
    </location>
    <ligand>
        <name>substrate</name>
    </ligand>
</feature>
<keyword evidence="9 11" id="KW-0368">Histidine biosynthesis</keyword>
<evidence type="ECO:0000256" key="11">
    <source>
        <dbReference type="HAMAP-Rule" id="MF_01024"/>
    </source>
</evidence>
<feature type="binding site" evidence="11 16">
    <location>
        <position position="356"/>
    </location>
    <ligand>
        <name>Zn(2+)</name>
        <dbReference type="ChEBI" id="CHEBI:29105"/>
    </ligand>
</feature>
<feature type="binding site" evidence="11 16">
    <location>
        <position position="258"/>
    </location>
    <ligand>
        <name>Zn(2+)</name>
        <dbReference type="ChEBI" id="CHEBI:29105"/>
    </ligand>
</feature>
<evidence type="ECO:0000313" key="19">
    <source>
        <dbReference type="EMBL" id="WKN36483.1"/>
    </source>
</evidence>
<evidence type="ECO:0000256" key="8">
    <source>
        <dbReference type="ARBA" id="ARBA00023027"/>
    </source>
</evidence>
<feature type="binding site" evidence="11 15">
    <location>
        <position position="233"/>
    </location>
    <ligand>
        <name>substrate</name>
    </ligand>
</feature>
<feature type="active site" description="Proton acceptor" evidence="11 13">
    <location>
        <position position="323"/>
    </location>
</feature>
<comment type="similarity">
    <text evidence="2 11 12 17">Belongs to the histidinol dehydrogenase family.</text>
</comment>
<name>A0AA49GN50_9BACT</name>
<feature type="coiled-coil region" evidence="18">
    <location>
        <begin position="64"/>
        <end position="95"/>
    </location>
</feature>
<dbReference type="EMBL" id="CP120682">
    <property type="protein sequence ID" value="WKN36483.1"/>
    <property type="molecule type" value="Genomic_DNA"/>
</dbReference>